<dbReference type="EMBL" id="PVFR01000056">
    <property type="protein sequence ID" value="PRE46207.1"/>
    <property type="molecule type" value="Genomic_DNA"/>
</dbReference>
<gene>
    <name evidence="2" type="ORF">C6P99_17745</name>
</gene>
<dbReference type="AlphaFoldDB" id="A0AB37AQI3"/>
<organism evidence="2 3">
    <name type="scientific">Burkholderia multivorans</name>
    <dbReference type="NCBI Taxonomy" id="87883"/>
    <lineage>
        <taxon>Bacteria</taxon>
        <taxon>Pseudomonadati</taxon>
        <taxon>Pseudomonadota</taxon>
        <taxon>Betaproteobacteria</taxon>
        <taxon>Burkholderiales</taxon>
        <taxon>Burkholderiaceae</taxon>
        <taxon>Burkholderia</taxon>
        <taxon>Burkholderia cepacia complex</taxon>
    </lineage>
</organism>
<proteinExistence type="predicted"/>
<protein>
    <recommendedName>
        <fullName evidence="4">6-phosphofructokinase</fullName>
    </recommendedName>
</protein>
<reference evidence="2 3" key="1">
    <citation type="submission" date="2018-03" db="EMBL/GenBank/DDBJ databases">
        <authorList>
            <person name="Nguyen K."/>
            <person name="Fouts D."/>
            <person name="Sutton G."/>
        </authorList>
    </citation>
    <scope>NUCLEOTIDE SEQUENCE [LARGE SCALE GENOMIC DNA]</scope>
    <source>
        <strain evidence="2 3">AU14328</strain>
    </source>
</reference>
<evidence type="ECO:0000313" key="2">
    <source>
        <dbReference type="EMBL" id="PRE46207.1"/>
    </source>
</evidence>
<comment type="caution">
    <text evidence="2">The sequence shown here is derived from an EMBL/GenBank/DDBJ whole genome shotgun (WGS) entry which is preliminary data.</text>
</comment>
<feature type="compositionally biased region" description="Polar residues" evidence="1">
    <location>
        <begin position="8"/>
        <end position="32"/>
    </location>
</feature>
<evidence type="ECO:0008006" key="4">
    <source>
        <dbReference type="Google" id="ProtNLM"/>
    </source>
</evidence>
<evidence type="ECO:0000256" key="1">
    <source>
        <dbReference type="SAM" id="MobiDB-lite"/>
    </source>
</evidence>
<feature type="region of interest" description="Disordered" evidence="1">
    <location>
        <begin position="1"/>
        <end position="60"/>
    </location>
</feature>
<evidence type="ECO:0000313" key="3">
    <source>
        <dbReference type="Proteomes" id="UP000237811"/>
    </source>
</evidence>
<sequence>MMLPQAGKQASRQAGKQASRQAGKQASRQVSAQAHRRPSPAVRNAAHRHARAARVSGTIR</sequence>
<accession>A0AB37AQI3</accession>
<dbReference type="Proteomes" id="UP000237811">
    <property type="component" value="Unassembled WGS sequence"/>
</dbReference>
<name>A0AB37AQI3_9BURK</name>